<accession>A0A2D2W6T4</accession>
<keyword evidence="2" id="KW-1185">Reference proteome</keyword>
<gene>
    <name evidence="1" type="ORF">P13BB106kb_p027</name>
</gene>
<evidence type="ECO:0000313" key="2">
    <source>
        <dbReference type="Proteomes" id="UP000240663"/>
    </source>
</evidence>
<evidence type="ECO:0000313" key="1">
    <source>
        <dbReference type="EMBL" id="ATS94011.1"/>
    </source>
</evidence>
<dbReference type="EMBL" id="MF979564">
    <property type="protein sequence ID" value="ATS94011.1"/>
    <property type="molecule type" value="Genomic_DNA"/>
</dbReference>
<sequence>MSDRFYMQQAAHFKVSHAELTISLREGIPMSSKRVTRIDLNKELTGLLGTNIEGQKLSMPTLGKIVEVVKANKCTKVKVPEGKLKQPYIEAVCTCLGTTVDLDSATVKVMKAFLEAINAR</sequence>
<proteinExistence type="predicted"/>
<reference evidence="1 2" key="1">
    <citation type="submission" date="2017-09" db="EMBL/GenBank/DDBJ databases">
        <title>Complete genome sequence of bacteriophage (DU_PP_V) infecting Pectobacterium spp.</title>
        <authorList>
            <person name="Park T.-H."/>
        </authorList>
    </citation>
    <scope>NUCLEOTIDE SEQUENCE [LARGE SCALE GENOMIC DNA]</scope>
</reference>
<protein>
    <submittedName>
        <fullName evidence="1">Uncharacterized protein</fullName>
    </submittedName>
</protein>
<organism evidence="1 2">
    <name type="scientific">Pectobacterium phage DU_PP_V</name>
    <dbReference type="NCBI Taxonomy" id="2041492"/>
    <lineage>
        <taxon>Viruses</taxon>
        <taxon>Duplodnaviria</taxon>
        <taxon>Heunggongvirae</taxon>
        <taxon>Uroviricota</taxon>
        <taxon>Caudoviricetes</taxon>
        <taxon>Demerecviridae</taxon>
        <taxon>Mccorquodalevirinae</taxon>
        <taxon>Hongcheonvirus</taxon>
        <taxon>Hongcheonvirus DUPPV</taxon>
    </lineage>
</organism>
<name>A0A2D2W6T4_9CAUD</name>
<dbReference type="Proteomes" id="UP000240663">
    <property type="component" value="Segment"/>
</dbReference>